<evidence type="ECO:0000256" key="1">
    <source>
        <dbReference type="SAM" id="Phobius"/>
    </source>
</evidence>
<name>A0A1A9Z775_GLOPL</name>
<proteinExistence type="predicted"/>
<dbReference type="Proteomes" id="UP000092445">
    <property type="component" value="Unassembled WGS sequence"/>
</dbReference>
<keyword evidence="1" id="KW-1133">Transmembrane helix</keyword>
<dbReference type="AlphaFoldDB" id="A0A1A9Z775"/>
<feature type="transmembrane region" description="Helical" evidence="1">
    <location>
        <begin position="127"/>
        <end position="145"/>
    </location>
</feature>
<keyword evidence="3" id="KW-1185">Reference proteome</keyword>
<reference evidence="3" key="1">
    <citation type="submission" date="2014-03" db="EMBL/GenBank/DDBJ databases">
        <authorList>
            <person name="Aksoy S."/>
            <person name="Warren W."/>
            <person name="Wilson R.K."/>
        </authorList>
    </citation>
    <scope>NUCLEOTIDE SEQUENCE [LARGE SCALE GENOMIC DNA]</scope>
    <source>
        <strain evidence="3">IAEA</strain>
    </source>
</reference>
<evidence type="ECO:0000313" key="2">
    <source>
        <dbReference type="EnsemblMetazoa" id="GPAI006015-PA"/>
    </source>
</evidence>
<keyword evidence="1" id="KW-0812">Transmembrane</keyword>
<accession>A0A1A9Z775</accession>
<reference evidence="2" key="2">
    <citation type="submission" date="2020-05" db="UniProtKB">
        <authorList>
            <consortium name="EnsemblMetazoa"/>
        </authorList>
    </citation>
    <scope>IDENTIFICATION</scope>
    <source>
        <strain evidence="2">IAEA</strain>
    </source>
</reference>
<evidence type="ECO:0000313" key="3">
    <source>
        <dbReference type="Proteomes" id="UP000092445"/>
    </source>
</evidence>
<sequence length="162" mass="18664">MRKDIEEQRKTFKYRNGGSILIKHTVSQSVLRLKLTITAHNLFTWSVVAVVVVVLRECYGTGIKVKDYFYNISKLRLNIKYAVVRAKVAASLVTLRSFKILPPSKVDHNHGGQVLLSRILNHSLRSVYLIFIAWVAFLVGLRERFYELLVSLVKSYEKVLKD</sequence>
<organism evidence="2 3">
    <name type="scientific">Glossina pallidipes</name>
    <name type="common">Tsetse fly</name>
    <dbReference type="NCBI Taxonomy" id="7398"/>
    <lineage>
        <taxon>Eukaryota</taxon>
        <taxon>Metazoa</taxon>
        <taxon>Ecdysozoa</taxon>
        <taxon>Arthropoda</taxon>
        <taxon>Hexapoda</taxon>
        <taxon>Insecta</taxon>
        <taxon>Pterygota</taxon>
        <taxon>Neoptera</taxon>
        <taxon>Endopterygota</taxon>
        <taxon>Diptera</taxon>
        <taxon>Brachycera</taxon>
        <taxon>Muscomorpha</taxon>
        <taxon>Hippoboscoidea</taxon>
        <taxon>Glossinidae</taxon>
        <taxon>Glossina</taxon>
    </lineage>
</organism>
<dbReference type="EnsemblMetazoa" id="GPAI006015-RA">
    <property type="protein sequence ID" value="GPAI006015-PA"/>
    <property type="gene ID" value="GPAI006015"/>
</dbReference>
<keyword evidence="1" id="KW-0472">Membrane</keyword>
<protein>
    <submittedName>
        <fullName evidence="2">Uncharacterized protein</fullName>
    </submittedName>
</protein>
<dbReference type="VEuPathDB" id="VectorBase:GPAI006015"/>